<evidence type="ECO:0000313" key="2">
    <source>
        <dbReference type="Proteomes" id="UP000077202"/>
    </source>
</evidence>
<protein>
    <submittedName>
        <fullName evidence="1">Uncharacterized protein</fullName>
    </submittedName>
</protein>
<proteinExistence type="predicted"/>
<accession>A0A176VIJ2</accession>
<dbReference type="AlphaFoldDB" id="A0A176VIJ2"/>
<organism evidence="1 2">
    <name type="scientific">Marchantia polymorpha subsp. ruderalis</name>
    <dbReference type="NCBI Taxonomy" id="1480154"/>
    <lineage>
        <taxon>Eukaryota</taxon>
        <taxon>Viridiplantae</taxon>
        <taxon>Streptophyta</taxon>
        <taxon>Embryophyta</taxon>
        <taxon>Marchantiophyta</taxon>
        <taxon>Marchantiopsida</taxon>
        <taxon>Marchantiidae</taxon>
        <taxon>Marchantiales</taxon>
        <taxon>Marchantiaceae</taxon>
        <taxon>Marchantia</taxon>
    </lineage>
</organism>
<reference evidence="1" key="1">
    <citation type="submission" date="2016-03" db="EMBL/GenBank/DDBJ databases">
        <title>Mechanisms controlling the formation of the plant cell surface in tip-growing cells are functionally conserved among land plants.</title>
        <authorList>
            <person name="Honkanen S."/>
            <person name="Jones V.A."/>
            <person name="Morieri G."/>
            <person name="Champion C."/>
            <person name="Hetherington A.J."/>
            <person name="Kelly S."/>
            <person name="Saint-Marcoux D."/>
            <person name="Proust H."/>
            <person name="Prescott H."/>
            <person name="Dolan L."/>
        </authorList>
    </citation>
    <scope>NUCLEOTIDE SEQUENCE [LARGE SCALE GENOMIC DNA]</scope>
    <source>
        <tissue evidence="1">Whole gametophyte</tissue>
    </source>
</reference>
<dbReference type="Proteomes" id="UP000077202">
    <property type="component" value="Unassembled WGS sequence"/>
</dbReference>
<sequence length="153" mass="17373">MEELRDQAAKVLTVYSDTEKDPMALEEVAAKAVEDVTAAESGPQKVATEEKKREYQSELAVRTKKLSEYEAARISDLKLIEKQETQCGELRKQRSQAEEQLCEVEAKLTEVEGKNRQLSKGMREALTTRVERCLREVRVVADQISQRASVTRD</sequence>
<dbReference type="EMBL" id="LVLJ01003589">
    <property type="protein sequence ID" value="OAE20759.1"/>
    <property type="molecule type" value="Genomic_DNA"/>
</dbReference>
<comment type="caution">
    <text evidence="1">The sequence shown here is derived from an EMBL/GenBank/DDBJ whole genome shotgun (WGS) entry which is preliminary data.</text>
</comment>
<evidence type="ECO:0000313" key="1">
    <source>
        <dbReference type="EMBL" id="OAE20759.1"/>
    </source>
</evidence>
<keyword evidence="2" id="KW-1185">Reference proteome</keyword>
<name>A0A176VIJ2_MARPO</name>
<gene>
    <name evidence="1" type="ORF">AXG93_2269s1200</name>
</gene>